<dbReference type="AlphaFoldDB" id="A0A327K1E4"/>
<gene>
    <name evidence="2" type="ORF">CH338_25525</name>
</gene>
<dbReference type="OrthoDB" id="9812023at2"/>
<evidence type="ECO:0000313" key="3">
    <source>
        <dbReference type="Proteomes" id="UP000248863"/>
    </source>
</evidence>
<dbReference type="Gene3D" id="1.10.1220.10">
    <property type="entry name" value="Met repressor-like"/>
    <property type="match status" value="1"/>
</dbReference>
<dbReference type="InterPro" id="IPR013321">
    <property type="entry name" value="Arc_rbn_hlx_hlx"/>
</dbReference>
<dbReference type="CDD" id="cd22233">
    <property type="entry name" value="RHH_CopAso-like"/>
    <property type="match status" value="1"/>
</dbReference>
<keyword evidence="3" id="KW-1185">Reference proteome</keyword>
<name>A0A327K1E4_9BRAD</name>
<feature type="domain" description="Ribbon-helix-helix protein CopG" evidence="1">
    <location>
        <begin position="5"/>
        <end position="40"/>
    </location>
</feature>
<accession>A0A327K1E4</accession>
<organism evidence="2 3">
    <name type="scientific">Rhodoplanes elegans</name>
    <dbReference type="NCBI Taxonomy" id="29408"/>
    <lineage>
        <taxon>Bacteria</taxon>
        <taxon>Pseudomonadati</taxon>
        <taxon>Pseudomonadota</taxon>
        <taxon>Alphaproteobacteria</taxon>
        <taxon>Hyphomicrobiales</taxon>
        <taxon>Nitrobacteraceae</taxon>
        <taxon>Rhodoplanes</taxon>
    </lineage>
</organism>
<evidence type="ECO:0000259" key="1">
    <source>
        <dbReference type="Pfam" id="PF01402"/>
    </source>
</evidence>
<sequence length="79" mass="8740">MPSGFTVRLDDDTLAALDRLAVQTERSRSWLVTKAVEDFVALNAWQMGKIEAGVAAADRGDFASDAEVERVRRKFASRP</sequence>
<comment type="caution">
    <text evidence="2">The sequence shown here is derived from an EMBL/GenBank/DDBJ whole genome shotgun (WGS) entry which is preliminary data.</text>
</comment>
<dbReference type="InterPro" id="IPR010985">
    <property type="entry name" value="Ribbon_hlx_hlx"/>
</dbReference>
<dbReference type="PANTHER" id="PTHR40688:SF2">
    <property type="entry name" value="RIBBON-HELIX-HELIX PROTEIN COPG DOMAIN-CONTAINING PROTEIN"/>
    <property type="match status" value="1"/>
</dbReference>
<dbReference type="InterPro" id="IPR052991">
    <property type="entry name" value="Non-func_TypeII_TA_Antitoxin"/>
</dbReference>
<dbReference type="InterPro" id="IPR002145">
    <property type="entry name" value="CopG"/>
</dbReference>
<reference evidence="2 3" key="1">
    <citation type="submission" date="2017-07" db="EMBL/GenBank/DDBJ databases">
        <title>Draft Genome Sequences of Select Purple Nonsulfur Bacteria.</title>
        <authorList>
            <person name="Lasarre B."/>
            <person name="Mckinlay J.B."/>
        </authorList>
    </citation>
    <scope>NUCLEOTIDE SEQUENCE [LARGE SCALE GENOMIC DNA]</scope>
    <source>
        <strain evidence="2 3">DSM 11907</strain>
    </source>
</reference>
<dbReference type="EMBL" id="NPEU01000486">
    <property type="protein sequence ID" value="RAI31616.1"/>
    <property type="molecule type" value="Genomic_DNA"/>
</dbReference>
<dbReference type="SUPFAM" id="SSF47598">
    <property type="entry name" value="Ribbon-helix-helix"/>
    <property type="match status" value="1"/>
</dbReference>
<dbReference type="PANTHER" id="PTHR40688">
    <property type="match status" value="1"/>
</dbReference>
<evidence type="ECO:0000313" key="2">
    <source>
        <dbReference type="EMBL" id="RAI31616.1"/>
    </source>
</evidence>
<protein>
    <submittedName>
        <fullName evidence="2">CopG family transcriptional regulator</fullName>
    </submittedName>
</protein>
<dbReference type="Proteomes" id="UP000248863">
    <property type="component" value="Unassembled WGS sequence"/>
</dbReference>
<dbReference type="GO" id="GO:0006355">
    <property type="term" value="P:regulation of DNA-templated transcription"/>
    <property type="evidence" value="ECO:0007669"/>
    <property type="project" value="InterPro"/>
</dbReference>
<dbReference type="RefSeq" id="WP_111359860.1">
    <property type="nucleotide sequence ID" value="NZ_NHSK01000175.1"/>
</dbReference>
<dbReference type="Pfam" id="PF01402">
    <property type="entry name" value="RHH_1"/>
    <property type="match status" value="1"/>
</dbReference>
<proteinExistence type="predicted"/>